<proteinExistence type="predicted"/>
<dbReference type="EMBL" id="CP138858">
    <property type="protein sequence ID" value="WPJ97754.1"/>
    <property type="molecule type" value="Genomic_DNA"/>
</dbReference>
<dbReference type="Gene3D" id="2.160.20.10">
    <property type="entry name" value="Single-stranded right-handed beta-helix, Pectin lyase-like"/>
    <property type="match status" value="2"/>
</dbReference>
<sequence length="328" mass="35990">MRTFAYASCGLLWAQCAFSATVVVNPNASDAYQDLASAAAALSAGDTLWLAPESGPYREVLHIRASGTEARPIIIEGNGNEITGFEPLVFVEGRCFPSVAYPFVLRHQGQRVMESEAHGFSHGIRYDAKQGRLELLPGISPEGWEISTRDFVLRIQDASYQQYRDLVVSGSLNDGINLHGEGRGLSFTGLTACQNLDEGFSSHGSIQCSIRESLFYENDNGLLNGFQTDTTLEQVVVRDNLGIGLAFNGEATVQASQVELWGNGLVQLLLRAQVQLTFDEVTVYKNHHETRAWKTYNETARWSHPKTLDIGSIELEADELAIVDACCP</sequence>
<feature type="signal peptide" evidence="1">
    <location>
        <begin position="1"/>
        <end position="19"/>
    </location>
</feature>
<evidence type="ECO:0000313" key="2">
    <source>
        <dbReference type="EMBL" id="WPJ97754.1"/>
    </source>
</evidence>
<evidence type="ECO:0008006" key="4">
    <source>
        <dbReference type="Google" id="ProtNLM"/>
    </source>
</evidence>
<feature type="chain" id="PRO_5045780973" description="Right handed beta helix domain-containing protein" evidence="1">
    <location>
        <begin position="20"/>
        <end position="328"/>
    </location>
</feature>
<name>A0ABZ0RNF0_9BACT</name>
<dbReference type="InterPro" id="IPR011050">
    <property type="entry name" value="Pectin_lyase_fold/virulence"/>
</dbReference>
<dbReference type="Proteomes" id="UP001324993">
    <property type="component" value="Chromosome"/>
</dbReference>
<gene>
    <name evidence="2" type="ORF">SH580_08525</name>
</gene>
<keyword evidence="3" id="KW-1185">Reference proteome</keyword>
<dbReference type="InterPro" id="IPR012334">
    <property type="entry name" value="Pectin_lyas_fold"/>
</dbReference>
<keyword evidence="1" id="KW-0732">Signal</keyword>
<reference evidence="2 3" key="1">
    <citation type="submission" date="2023-11" db="EMBL/GenBank/DDBJ databases">
        <title>Coraliomargarita sp. nov., isolated from marine algae.</title>
        <authorList>
            <person name="Lee J.K."/>
            <person name="Baek J.H."/>
            <person name="Kim J.M."/>
            <person name="Choi D.G."/>
            <person name="Jeon C.O."/>
        </authorList>
    </citation>
    <scope>NUCLEOTIDE SEQUENCE [LARGE SCALE GENOMIC DNA]</scope>
    <source>
        <strain evidence="2 3">J2-16</strain>
    </source>
</reference>
<protein>
    <recommendedName>
        <fullName evidence="4">Right handed beta helix domain-containing protein</fullName>
    </recommendedName>
</protein>
<organism evidence="2 3">
    <name type="scientific">Coraliomargarita algicola</name>
    <dbReference type="NCBI Taxonomy" id="3092156"/>
    <lineage>
        <taxon>Bacteria</taxon>
        <taxon>Pseudomonadati</taxon>
        <taxon>Verrucomicrobiota</taxon>
        <taxon>Opitutia</taxon>
        <taxon>Puniceicoccales</taxon>
        <taxon>Coraliomargaritaceae</taxon>
        <taxon>Coraliomargarita</taxon>
    </lineage>
</organism>
<evidence type="ECO:0000256" key="1">
    <source>
        <dbReference type="SAM" id="SignalP"/>
    </source>
</evidence>
<dbReference type="RefSeq" id="WP_319834581.1">
    <property type="nucleotide sequence ID" value="NZ_CP138858.1"/>
</dbReference>
<accession>A0ABZ0RNF0</accession>
<dbReference type="SUPFAM" id="SSF51126">
    <property type="entry name" value="Pectin lyase-like"/>
    <property type="match status" value="1"/>
</dbReference>
<evidence type="ECO:0000313" key="3">
    <source>
        <dbReference type="Proteomes" id="UP001324993"/>
    </source>
</evidence>